<dbReference type="CDD" id="cd00448">
    <property type="entry name" value="YjgF_YER057c_UK114_family"/>
    <property type="match status" value="1"/>
</dbReference>
<gene>
    <name evidence="2" type="ORF">MPAN_016930</name>
</gene>
<dbReference type="FunFam" id="3.30.1330.40:FF:000001">
    <property type="entry name" value="L-PSP family endoribonuclease"/>
    <property type="match status" value="1"/>
</dbReference>
<evidence type="ECO:0000256" key="1">
    <source>
        <dbReference type="ARBA" id="ARBA00010552"/>
    </source>
</evidence>
<dbReference type="GO" id="GO:0005829">
    <property type="term" value="C:cytosol"/>
    <property type="evidence" value="ECO:0007669"/>
    <property type="project" value="TreeGrafter"/>
</dbReference>
<dbReference type="PANTHER" id="PTHR11803">
    <property type="entry name" value="2-IMINOBUTANOATE/2-IMINOPROPANOATE DEAMINASE RIDA"/>
    <property type="match status" value="1"/>
</dbReference>
<dbReference type="Gene3D" id="3.30.1330.40">
    <property type="entry name" value="RutC-like"/>
    <property type="match status" value="1"/>
</dbReference>
<accession>A0A7U9THX3</accession>
<comment type="similarity">
    <text evidence="1">Belongs to the RutC family.</text>
</comment>
<organism evidence="2 3">
    <name type="scientific">Mariniplasma anaerobium</name>
    <dbReference type="NCBI Taxonomy" id="2735436"/>
    <lineage>
        <taxon>Bacteria</taxon>
        <taxon>Bacillati</taxon>
        <taxon>Mycoplasmatota</taxon>
        <taxon>Mollicutes</taxon>
        <taxon>Acholeplasmatales</taxon>
        <taxon>Acholeplasmataceae</taxon>
        <taxon>Mariniplasma</taxon>
    </lineage>
</organism>
<dbReference type="InterPro" id="IPR019897">
    <property type="entry name" value="RidA_CS"/>
</dbReference>
<evidence type="ECO:0000313" key="2">
    <source>
        <dbReference type="EMBL" id="BCR36800.1"/>
    </source>
</evidence>
<dbReference type="InterPro" id="IPR006175">
    <property type="entry name" value="YjgF/YER057c/UK114"/>
</dbReference>
<dbReference type="NCBIfam" id="TIGR00004">
    <property type="entry name" value="Rid family detoxifying hydrolase"/>
    <property type="match status" value="1"/>
</dbReference>
<dbReference type="PROSITE" id="PS01094">
    <property type="entry name" value="UPF0076"/>
    <property type="match status" value="1"/>
</dbReference>
<dbReference type="GO" id="GO:0019239">
    <property type="term" value="F:deaminase activity"/>
    <property type="evidence" value="ECO:0007669"/>
    <property type="project" value="TreeGrafter"/>
</dbReference>
<dbReference type="SUPFAM" id="SSF55298">
    <property type="entry name" value="YjgF-like"/>
    <property type="match status" value="1"/>
</dbReference>
<dbReference type="Pfam" id="PF01042">
    <property type="entry name" value="Ribonuc_L-PSP"/>
    <property type="match status" value="1"/>
</dbReference>
<name>A0A7U9THX3_9MOLU</name>
<dbReference type="PANTHER" id="PTHR11803:SF39">
    <property type="entry name" value="2-IMINOBUTANOATE_2-IMINOPROPANOATE DEAMINASE"/>
    <property type="match status" value="1"/>
</dbReference>
<dbReference type="InterPro" id="IPR035959">
    <property type="entry name" value="RutC-like_sf"/>
</dbReference>
<protein>
    <submittedName>
        <fullName evidence="2">Reactive intermediate/imine deaminase</fullName>
    </submittedName>
</protein>
<keyword evidence="3" id="KW-1185">Reference proteome</keyword>
<dbReference type="Proteomes" id="UP000620133">
    <property type="component" value="Chromosome"/>
</dbReference>
<dbReference type="AlphaFoldDB" id="A0A7U9THX3"/>
<dbReference type="InterPro" id="IPR006056">
    <property type="entry name" value="RidA"/>
</dbReference>
<reference evidence="2" key="1">
    <citation type="submission" date="2021-01" db="EMBL/GenBank/DDBJ databases">
        <title>Draft genome sequence of Acholeplasmataceae bacterium strain Mahy22.</title>
        <authorList>
            <person name="Watanabe M."/>
            <person name="Kojima H."/>
            <person name="Fukui M."/>
        </authorList>
    </citation>
    <scope>NUCLEOTIDE SEQUENCE</scope>
    <source>
        <strain evidence="2">Mahy22</strain>
    </source>
</reference>
<dbReference type="KEGG" id="manr:MPAN_016930"/>
<sequence length="125" mass="13877">MKIISTEKAAQAVGPYSQAIVNNQTLFTSGQLGIDPKTSDFPTNEIIGQTKQVFKNIEEILKESGFVKSEVVKVTIFLKDLSVFSVVNKMYGDFFENHKPARSTIEVSRLPKDGLIEIELIAQKA</sequence>
<dbReference type="RefSeq" id="WP_176239443.1">
    <property type="nucleotide sequence ID" value="NZ_AP024412.1"/>
</dbReference>
<proteinExistence type="inferred from homology"/>
<dbReference type="EMBL" id="AP024412">
    <property type="protein sequence ID" value="BCR36800.1"/>
    <property type="molecule type" value="Genomic_DNA"/>
</dbReference>
<evidence type="ECO:0000313" key="3">
    <source>
        <dbReference type="Proteomes" id="UP000620133"/>
    </source>
</evidence>